<comment type="subunit">
    <text evidence="4">Part of the 50S ribosomal subunit. Contacts protein L29, and trigger factor when it is bound to the ribosome.</text>
</comment>
<dbReference type="SUPFAM" id="SSF54189">
    <property type="entry name" value="Ribosomal proteins S24e, L23 and L15e"/>
    <property type="match status" value="1"/>
</dbReference>
<dbReference type="Gene3D" id="3.30.70.330">
    <property type="match status" value="1"/>
</dbReference>
<dbReference type="NCBIfam" id="NF004363">
    <property type="entry name" value="PRK05738.2-4"/>
    <property type="match status" value="1"/>
</dbReference>
<keyword evidence="4" id="KW-0699">rRNA-binding</keyword>
<organism evidence="5 6">
    <name type="scientific">Portibacter lacus</name>
    <dbReference type="NCBI Taxonomy" id="1099794"/>
    <lineage>
        <taxon>Bacteria</taxon>
        <taxon>Pseudomonadati</taxon>
        <taxon>Bacteroidota</taxon>
        <taxon>Saprospiria</taxon>
        <taxon>Saprospirales</taxon>
        <taxon>Haliscomenobacteraceae</taxon>
        <taxon>Portibacter</taxon>
    </lineage>
</organism>
<dbReference type="InterPro" id="IPR013025">
    <property type="entry name" value="Ribosomal_uL23-like"/>
</dbReference>
<gene>
    <name evidence="4 5" type="primary">rplW</name>
    <name evidence="5" type="ORF">GCM10007940_39350</name>
</gene>
<dbReference type="InterPro" id="IPR012677">
    <property type="entry name" value="Nucleotide-bd_a/b_plait_sf"/>
</dbReference>
<evidence type="ECO:0000256" key="1">
    <source>
        <dbReference type="ARBA" id="ARBA00006700"/>
    </source>
</evidence>
<keyword evidence="3 4" id="KW-0687">Ribonucleoprotein</keyword>
<comment type="function">
    <text evidence="4">One of the early assembly proteins it binds 23S rRNA. One of the proteins that surrounds the polypeptide exit tunnel on the outside of the ribosome. Forms the main docking site for trigger factor binding to the ribosome.</text>
</comment>
<accession>A0AA37WHG6</accession>
<evidence type="ECO:0000256" key="4">
    <source>
        <dbReference type="HAMAP-Rule" id="MF_01369"/>
    </source>
</evidence>
<keyword evidence="6" id="KW-1185">Reference proteome</keyword>
<keyword evidence="4" id="KW-0694">RNA-binding</keyword>
<name>A0AA37WHG6_9BACT</name>
<proteinExistence type="inferred from homology"/>
<dbReference type="GO" id="GO:1990904">
    <property type="term" value="C:ribonucleoprotein complex"/>
    <property type="evidence" value="ECO:0007669"/>
    <property type="project" value="UniProtKB-KW"/>
</dbReference>
<evidence type="ECO:0000313" key="6">
    <source>
        <dbReference type="Proteomes" id="UP001156666"/>
    </source>
</evidence>
<comment type="caution">
    <text evidence="5">The sequence shown here is derived from an EMBL/GenBank/DDBJ whole genome shotgun (WGS) entry which is preliminary data.</text>
</comment>
<dbReference type="GO" id="GO:0006412">
    <property type="term" value="P:translation"/>
    <property type="evidence" value="ECO:0007669"/>
    <property type="project" value="UniProtKB-UniRule"/>
</dbReference>
<dbReference type="Pfam" id="PF00276">
    <property type="entry name" value="Ribosomal_L23"/>
    <property type="match status" value="1"/>
</dbReference>
<dbReference type="RefSeq" id="WP_235291978.1">
    <property type="nucleotide sequence ID" value="NZ_BSOH01000027.1"/>
</dbReference>
<evidence type="ECO:0000313" key="5">
    <source>
        <dbReference type="EMBL" id="GLR19319.1"/>
    </source>
</evidence>
<dbReference type="GO" id="GO:0005840">
    <property type="term" value="C:ribosome"/>
    <property type="evidence" value="ECO:0007669"/>
    <property type="project" value="UniProtKB-KW"/>
</dbReference>
<dbReference type="EMBL" id="BSOH01000027">
    <property type="protein sequence ID" value="GLR19319.1"/>
    <property type="molecule type" value="Genomic_DNA"/>
</dbReference>
<dbReference type="Proteomes" id="UP001156666">
    <property type="component" value="Unassembled WGS sequence"/>
</dbReference>
<protein>
    <recommendedName>
        <fullName evidence="4">Large ribosomal subunit protein uL23</fullName>
    </recommendedName>
</protein>
<evidence type="ECO:0000256" key="2">
    <source>
        <dbReference type="ARBA" id="ARBA00022980"/>
    </source>
</evidence>
<keyword evidence="2 4" id="KW-0689">Ribosomal protein</keyword>
<reference evidence="5" key="2">
    <citation type="submission" date="2023-01" db="EMBL/GenBank/DDBJ databases">
        <title>Draft genome sequence of Portibacter lacus strain NBRC 108769.</title>
        <authorList>
            <person name="Sun Q."/>
            <person name="Mori K."/>
        </authorList>
    </citation>
    <scope>NUCLEOTIDE SEQUENCE</scope>
    <source>
        <strain evidence="5">NBRC 108769</strain>
    </source>
</reference>
<dbReference type="GO" id="GO:0003735">
    <property type="term" value="F:structural constituent of ribosome"/>
    <property type="evidence" value="ECO:0007669"/>
    <property type="project" value="InterPro"/>
</dbReference>
<evidence type="ECO:0000256" key="3">
    <source>
        <dbReference type="ARBA" id="ARBA00023274"/>
    </source>
</evidence>
<reference evidence="5" key="1">
    <citation type="journal article" date="2014" name="Int. J. Syst. Evol. Microbiol.">
        <title>Complete genome sequence of Corynebacterium casei LMG S-19264T (=DSM 44701T), isolated from a smear-ripened cheese.</title>
        <authorList>
            <consortium name="US DOE Joint Genome Institute (JGI-PGF)"/>
            <person name="Walter F."/>
            <person name="Albersmeier A."/>
            <person name="Kalinowski J."/>
            <person name="Ruckert C."/>
        </authorList>
    </citation>
    <scope>NUCLEOTIDE SEQUENCE</scope>
    <source>
        <strain evidence="5">NBRC 108769</strain>
    </source>
</reference>
<dbReference type="HAMAP" id="MF_01369_B">
    <property type="entry name" value="Ribosomal_uL23_B"/>
    <property type="match status" value="1"/>
</dbReference>
<sequence length="98" mass="10940">MSKNILIKPIISEKAEMLSDVSNQYSFIVNQKANKIEVRKAIEELYSVNVASVNTMVMPAKAKNRNTRSGLIKGRVSSYKKAIVTLAEGEEIDFYGDI</sequence>
<dbReference type="PANTHER" id="PTHR11620">
    <property type="entry name" value="60S RIBOSOMAL PROTEIN L23A"/>
    <property type="match status" value="1"/>
</dbReference>
<dbReference type="GO" id="GO:0019843">
    <property type="term" value="F:rRNA binding"/>
    <property type="evidence" value="ECO:0007669"/>
    <property type="project" value="UniProtKB-UniRule"/>
</dbReference>
<comment type="similarity">
    <text evidence="1 4">Belongs to the universal ribosomal protein uL23 family.</text>
</comment>
<dbReference type="AlphaFoldDB" id="A0AA37WHG6"/>
<dbReference type="InterPro" id="IPR012678">
    <property type="entry name" value="Ribosomal_uL23/eL15/eS24_sf"/>
</dbReference>